<comment type="caution">
    <text evidence="2">The sequence shown here is derived from an EMBL/GenBank/DDBJ whole genome shotgun (WGS) entry which is preliminary data.</text>
</comment>
<reference evidence="2 3" key="1">
    <citation type="submission" date="2019-03" db="EMBL/GenBank/DDBJ databases">
        <title>Genome Sequencing and Assembly of Various Microbes Isolated from Partially Reclaimed Soil and Acid Mine Drainage (AMD) Site.</title>
        <authorList>
            <person name="Steinbock B."/>
            <person name="Bechtold R."/>
            <person name="Sevigny J.L."/>
            <person name="Thomas D."/>
            <person name="Cuthill L.R."/>
            <person name="Aveiro Johannsen E.J."/>
            <person name="Thomas K."/>
            <person name="Ghosh A."/>
        </authorList>
    </citation>
    <scope>NUCLEOTIDE SEQUENCE [LARGE SCALE GENOMIC DNA]</scope>
    <source>
        <strain evidence="2 3">S-A3</strain>
    </source>
</reference>
<accession>A0A4R5YCC4</accession>
<dbReference type="SUPFAM" id="SSF159659">
    <property type="entry name" value="Cgl1923-like"/>
    <property type="match status" value="1"/>
</dbReference>
<evidence type="ECO:0000313" key="2">
    <source>
        <dbReference type="EMBL" id="TDL42651.1"/>
    </source>
</evidence>
<organism evidence="2 3">
    <name type="scientific">Kocuria rosea</name>
    <name type="common">Deinococcus erythromyxa</name>
    <name type="synonym">Micrococcus rubens</name>
    <dbReference type="NCBI Taxonomy" id="1275"/>
    <lineage>
        <taxon>Bacteria</taxon>
        <taxon>Bacillati</taxon>
        <taxon>Actinomycetota</taxon>
        <taxon>Actinomycetes</taxon>
        <taxon>Micrococcales</taxon>
        <taxon>Micrococcaceae</taxon>
        <taxon>Kocuria</taxon>
    </lineage>
</organism>
<dbReference type="EMBL" id="SMZT01000003">
    <property type="protein sequence ID" value="TDL42651.1"/>
    <property type="molecule type" value="Genomic_DNA"/>
</dbReference>
<gene>
    <name evidence="2" type="ORF">E2R59_07305</name>
</gene>
<dbReference type="Pfam" id="PF09754">
    <property type="entry name" value="PAC2"/>
    <property type="match status" value="1"/>
</dbReference>
<dbReference type="Proteomes" id="UP000295163">
    <property type="component" value="Unassembled WGS sequence"/>
</dbReference>
<dbReference type="InterPro" id="IPR038389">
    <property type="entry name" value="PSMG2_sf"/>
</dbReference>
<dbReference type="Gene3D" id="3.40.50.10900">
    <property type="entry name" value="PAC-like subunit"/>
    <property type="match status" value="1"/>
</dbReference>
<dbReference type="AlphaFoldDB" id="A0A4R5YCC4"/>
<dbReference type="PIRSF" id="PIRSF028754">
    <property type="entry name" value="UCP028754"/>
    <property type="match status" value="1"/>
</dbReference>
<sequence length="333" mass="36277">MIRARRRRRAPTGLPTDARNRPTPGGRAVLDPTSLYLSNPALLEDARVRGLPLIVALSGYAEAGHVAVQIEHTITEALPHEVVARFDLDQLYDYRARRPHVSFVEDHFEGFQTPELSLRLVTDGLGRSFALLTGPEPDLQWNRFTEAVVGLARRMDVSLVAIVSGIPMPVPHTRPFIVSVHGNRADLLPAEHAWKPVVEMSSSAAQLLEIRLGEAGIDNIGFTVHVPQYLAEAHLPHAAVAALEHISAVTSLTLPSDELREAAREIERQIDQQVGASPEVQAVVAGLEQRYDDVVDASVPRSLLVGDESELPDADEIGAAAEAFLAAQEDDQD</sequence>
<evidence type="ECO:0000313" key="3">
    <source>
        <dbReference type="Proteomes" id="UP000295163"/>
    </source>
</evidence>
<dbReference type="Gene3D" id="1.10.287.100">
    <property type="match status" value="1"/>
</dbReference>
<evidence type="ECO:0000256" key="1">
    <source>
        <dbReference type="SAM" id="MobiDB-lite"/>
    </source>
</evidence>
<dbReference type="InterPro" id="IPR019151">
    <property type="entry name" value="Proteasome_assmbl_chaperone_2"/>
</dbReference>
<proteinExistence type="predicted"/>
<name>A0A4R5YCC4_KOCRO</name>
<feature type="compositionally biased region" description="Basic residues" evidence="1">
    <location>
        <begin position="1"/>
        <end position="10"/>
    </location>
</feature>
<feature type="region of interest" description="Disordered" evidence="1">
    <location>
        <begin position="1"/>
        <end position="27"/>
    </location>
</feature>
<dbReference type="InterPro" id="IPR008492">
    <property type="entry name" value="Rv2714-like"/>
</dbReference>
<protein>
    <submittedName>
        <fullName evidence="2">PAC2 family protein</fullName>
    </submittedName>
</protein>